<dbReference type="InterPro" id="IPR050194">
    <property type="entry name" value="Glycosyltransferase_grp1"/>
</dbReference>
<dbReference type="Gene3D" id="3.40.50.2000">
    <property type="entry name" value="Glycogen Phosphorylase B"/>
    <property type="match status" value="2"/>
</dbReference>
<proteinExistence type="predicted"/>
<dbReference type="EMBL" id="QBKR01000026">
    <property type="protein sequence ID" value="PTX53734.1"/>
    <property type="molecule type" value="Genomic_DNA"/>
</dbReference>
<protein>
    <submittedName>
        <fullName evidence="3">Glycosyltransferase involved in cell wall biosynthesis</fullName>
    </submittedName>
</protein>
<feature type="domain" description="Glycosyltransferase subfamily 4-like N-terminal" evidence="2">
    <location>
        <begin position="13"/>
        <end position="201"/>
    </location>
</feature>
<reference evidence="3 4" key="1">
    <citation type="submission" date="2018-04" db="EMBL/GenBank/DDBJ databases">
        <title>Genomic Encyclopedia of Archaeal and Bacterial Type Strains, Phase II (KMG-II): from individual species to whole genera.</title>
        <authorList>
            <person name="Goeker M."/>
        </authorList>
    </citation>
    <scope>NUCLEOTIDE SEQUENCE [LARGE SCALE GENOMIC DNA]</scope>
    <source>
        <strain evidence="3 4">DSM 45787</strain>
    </source>
</reference>
<comment type="caution">
    <text evidence="3">The sequence shown here is derived from an EMBL/GenBank/DDBJ whole genome shotgun (WGS) entry which is preliminary data.</text>
</comment>
<dbReference type="InterPro" id="IPR028098">
    <property type="entry name" value="Glyco_trans_4-like_N"/>
</dbReference>
<sequence length="398" mass="45243">MRILLVHNYYQIPGGEEQVFAEETKLLQDKGHEVIKFTLDNDDIQHMSRLSLGYKTIWNNTVYGQLRTLVRKERPQVVHFHNTLPLISPAAYHAAKNEGATVVQTLHNYRLLCSNSLLFRNGQPCEECLRTRFHWPGIKHACYRNSKIATATVATMISTNRLLGTWRDKIDLYIALSGFSKNKFIEGGIPEEKIVVKPNFIFSDPQLGSGKGEYALYVGRLSQEKGLDTLLSAWGKLENTIPLKIVGDGPLRDQVIGMTEKTPEIKWLGWKPLNEIYPLMGEAKVLIFPTKCYENCPRVPLESFAKGTPVIAPDLGATAELIDHRRTGLLFRPNDPSDLAEKVKWIFSHPEELANMCREARVEYEAKYTADRNYEMLMEVYQKAMEVSGNSVKTKITT</sequence>
<dbReference type="RefSeq" id="WP_108025581.1">
    <property type="nucleotide sequence ID" value="NZ_QBKR01000026.1"/>
</dbReference>
<dbReference type="Proteomes" id="UP000244240">
    <property type="component" value="Unassembled WGS sequence"/>
</dbReference>
<accession>A0A2T6BCH2</accession>
<keyword evidence="4" id="KW-1185">Reference proteome</keyword>
<evidence type="ECO:0000313" key="4">
    <source>
        <dbReference type="Proteomes" id="UP000244240"/>
    </source>
</evidence>
<feature type="domain" description="Glycosyl transferase family 1" evidence="1">
    <location>
        <begin position="209"/>
        <end position="361"/>
    </location>
</feature>
<dbReference type="AlphaFoldDB" id="A0A2T6BCH2"/>
<dbReference type="GO" id="GO:0016757">
    <property type="term" value="F:glycosyltransferase activity"/>
    <property type="evidence" value="ECO:0007669"/>
    <property type="project" value="InterPro"/>
</dbReference>
<dbReference type="PANTHER" id="PTHR45947">
    <property type="entry name" value="SULFOQUINOVOSYL TRANSFERASE SQD2"/>
    <property type="match status" value="1"/>
</dbReference>
<keyword evidence="3" id="KW-0808">Transferase</keyword>
<dbReference type="CDD" id="cd03801">
    <property type="entry name" value="GT4_PimA-like"/>
    <property type="match status" value="1"/>
</dbReference>
<evidence type="ECO:0000259" key="1">
    <source>
        <dbReference type="Pfam" id="PF00534"/>
    </source>
</evidence>
<dbReference type="OrthoDB" id="9787617at2"/>
<evidence type="ECO:0000313" key="3">
    <source>
        <dbReference type="EMBL" id="PTX53734.1"/>
    </source>
</evidence>
<dbReference type="SUPFAM" id="SSF53756">
    <property type="entry name" value="UDP-Glycosyltransferase/glycogen phosphorylase"/>
    <property type="match status" value="1"/>
</dbReference>
<name>A0A2T6BCH2_9BACL</name>
<dbReference type="InterPro" id="IPR001296">
    <property type="entry name" value="Glyco_trans_1"/>
</dbReference>
<dbReference type="Pfam" id="PF13439">
    <property type="entry name" value="Glyco_transf_4"/>
    <property type="match status" value="1"/>
</dbReference>
<dbReference type="Pfam" id="PF00534">
    <property type="entry name" value="Glycos_transf_1"/>
    <property type="match status" value="1"/>
</dbReference>
<gene>
    <name evidence="3" type="ORF">C8P63_12620</name>
</gene>
<evidence type="ECO:0000259" key="2">
    <source>
        <dbReference type="Pfam" id="PF13439"/>
    </source>
</evidence>
<dbReference type="PANTHER" id="PTHR45947:SF13">
    <property type="entry name" value="TRANSFERASE"/>
    <property type="match status" value="1"/>
</dbReference>
<organism evidence="3 4">
    <name type="scientific">Melghirimyces profundicolus</name>
    <dbReference type="NCBI Taxonomy" id="1242148"/>
    <lineage>
        <taxon>Bacteria</taxon>
        <taxon>Bacillati</taxon>
        <taxon>Bacillota</taxon>
        <taxon>Bacilli</taxon>
        <taxon>Bacillales</taxon>
        <taxon>Thermoactinomycetaceae</taxon>
        <taxon>Melghirimyces</taxon>
    </lineage>
</organism>